<evidence type="ECO:0000313" key="2">
    <source>
        <dbReference type="Proteomes" id="UP000276133"/>
    </source>
</evidence>
<dbReference type="Proteomes" id="UP000276133">
    <property type="component" value="Unassembled WGS sequence"/>
</dbReference>
<reference evidence="1 2" key="1">
    <citation type="journal article" date="2018" name="Sci. Rep.">
        <title>Genomic signatures of local adaptation to the degree of environmental predictability in rotifers.</title>
        <authorList>
            <person name="Franch-Gras L."/>
            <person name="Hahn C."/>
            <person name="Garcia-Roger E.M."/>
            <person name="Carmona M.J."/>
            <person name="Serra M."/>
            <person name="Gomez A."/>
        </authorList>
    </citation>
    <scope>NUCLEOTIDE SEQUENCE [LARGE SCALE GENOMIC DNA]</scope>
    <source>
        <strain evidence="1">HYR1</strain>
    </source>
</reference>
<protein>
    <submittedName>
        <fullName evidence="1">Uncharacterized protein</fullName>
    </submittedName>
</protein>
<keyword evidence="2" id="KW-1185">Reference proteome</keyword>
<sequence length="181" mass="21533">MENLMGIRQPKSRISGLELDSRLVTGVDCYNILRKFPFNSKNLNRIKQDEIKIKNTLKKRERMEKKTRVDPLQLQRRVEKFIQQNWKPELYSFTNCTTISTLFSKPFLIQLSAISSNLWSIFWRDKFFNISTLFSKPFMIQLSANSSNLWSIFWRESCTNLPGGEFLRSDYKSTYSKFFQL</sequence>
<comment type="caution">
    <text evidence="1">The sequence shown here is derived from an EMBL/GenBank/DDBJ whole genome shotgun (WGS) entry which is preliminary data.</text>
</comment>
<name>A0A3M7Q2T0_BRAPC</name>
<accession>A0A3M7Q2T0</accession>
<dbReference type="EMBL" id="REGN01007807">
    <property type="protein sequence ID" value="RNA05251.1"/>
    <property type="molecule type" value="Genomic_DNA"/>
</dbReference>
<dbReference type="AlphaFoldDB" id="A0A3M7Q2T0"/>
<gene>
    <name evidence="1" type="ORF">BpHYR1_023537</name>
</gene>
<evidence type="ECO:0000313" key="1">
    <source>
        <dbReference type="EMBL" id="RNA05251.1"/>
    </source>
</evidence>
<organism evidence="1 2">
    <name type="scientific">Brachionus plicatilis</name>
    <name type="common">Marine rotifer</name>
    <name type="synonym">Brachionus muelleri</name>
    <dbReference type="NCBI Taxonomy" id="10195"/>
    <lineage>
        <taxon>Eukaryota</taxon>
        <taxon>Metazoa</taxon>
        <taxon>Spiralia</taxon>
        <taxon>Gnathifera</taxon>
        <taxon>Rotifera</taxon>
        <taxon>Eurotatoria</taxon>
        <taxon>Monogononta</taxon>
        <taxon>Pseudotrocha</taxon>
        <taxon>Ploima</taxon>
        <taxon>Brachionidae</taxon>
        <taxon>Brachionus</taxon>
    </lineage>
</organism>
<proteinExistence type="predicted"/>